<dbReference type="InterPro" id="IPR005249">
    <property type="entry name" value="YqeK"/>
</dbReference>
<dbReference type="CDD" id="cd00077">
    <property type="entry name" value="HDc"/>
    <property type="match status" value="1"/>
</dbReference>
<dbReference type="Proteomes" id="UP000001491">
    <property type="component" value="Chromosome"/>
</dbReference>
<comment type="pathway">
    <text evidence="2 14">Cofactor biosynthesis; NAD(+) biosynthesis; deamido-NAD(+) from nicotinate D-ribonucleotide: step 1/1.</text>
</comment>
<keyword evidence="3 14" id="KW-0662">Pyridine nucleotide biosynthesis</keyword>
<evidence type="ECO:0000256" key="5">
    <source>
        <dbReference type="ARBA" id="ARBA00022695"/>
    </source>
</evidence>
<dbReference type="InterPro" id="IPR006674">
    <property type="entry name" value="HD_domain"/>
</dbReference>
<evidence type="ECO:0000313" key="16">
    <source>
        <dbReference type="EMBL" id="CAT04764.1"/>
    </source>
</evidence>
<dbReference type="CDD" id="cd02165">
    <property type="entry name" value="NMNAT"/>
    <property type="match status" value="1"/>
</dbReference>
<name>C5J5P0_MESCH</name>
<evidence type="ECO:0000256" key="8">
    <source>
        <dbReference type="ARBA" id="ARBA00022801"/>
    </source>
</evidence>
<dbReference type="GO" id="GO:0004515">
    <property type="term" value="F:nicotinate-nucleotide adenylyltransferase activity"/>
    <property type="evidence" value="ECO:0007669"/>
    <property type="project" value="UniProtKB-UniRule"/>
</dbReference>
<protein>
    <recommendedName>
        <fullName evidence="14">Probable nicotinate-nucleotide adenylyltransferase</fullName>
        <ecNumber evidence="14">2.7.7.18</ecNumber>
    </recommendedName>
    <alternativeName>
        <fullName evidence="14">Deamido-NAD(+) diphosphorylase</fullName>
    </alternativeName>
    <alternativeName>
        <fullName evidence="14">Deamido-NAD(+) pyrophosphorylase</fullName>
    </alternativeName>
    <alternativeName>
        <fullName evidence="14">Nicotinate mononucleotide adenylyltransferase</fullName>
        <shortName evidence="14">NaMN adenylyltransferase</shortName>
    </alternativeName>
</protein>
<dbReference type="GO" id="GO:0046872">
    <property type="term" value="F:metal ion binding"/>
    <property type="evidence" value="ECO:0007669"/>
    <property type="project" value="UniProtKB-KW"/>
</dbReference>
<reference evidence="17" key="1">
    <citation type="journal article" date="2009" name="BMC Bioinformatics">
        <title>The Mycoplasma conjunctivae genome sequencing, annotation and analysis.</title>
        <authorList>
            <person name="Calderon-Copete S.P."/>
            <person name="Wigger G."/>
            <person name="Wunderlin C."/>
            <person name="Schmidheini T."/>
            <person name="Frey J."/>
            <person name="Quail M.A."/>
            <person name="Falquet L."/>
        </authorList>
    </citation>
    <scope>NUCLEOTIDE SEQUENCE [LARGE SCALE GENOMIC DNA]</scope>
    <source>
        <strain evidence="17">ATCC 25834 / NCTC 10147 / HRC/581</strain>
    </source>
</reference>
<evidence type="ECO:0000256" key="13">
    <source>
        <dbReference type="ARBA" id="ARBA00049417"/>
    </source>
</evidence>
<proteinExistence type="inferred from homology"/>
<organism evidence="16 17">
    <name type="scientific">Mesomycoplasma conjunctivae (strain ATCC 25834 / NCTC 10147 / HRC/581)</name>
    <name type="common">Mycoplasma conjunctivae</name>
    <dbReference type="NCBI Taxonomy" id="572263"/>
    <lineage>
        <taxon>Bacteria</taxon>
        <taxon>Bacillati</taxon>
        <taxon>Mycoplasmatota</taxon>
        <taxon>Mycoplasmoidales</taxon>
        <taxon>Metamycoplasmataceae</taxon>
        <taxon>Mesomycoplasma</taxon>
    </lineage>
</organism>
<dbReference type="NCBIfam" id="TIGR00482">
    <property type="entry name" value="nicotinate (nicotinamide) nucleotide adenylyltransferase"/>
    <property type="match status" value="1"/>
</dbReference>
<dbReference type="eggNOG" id="COG1713">
    <property type="taxonomic scope" value="Bacteria"/>
</dbReference>
<dbReference type="UniPathway" id="UPA00253">
    <property type="reaction ID" value="UER00332"/>
</dbReference>
<evidence type="ECO:0000313" key="17">
    <source>
        <dbReference type="Proteomes" id="UP000001491"/>
    </source>
</evidence>
<keyword evidence="5 14" id="KW-0548">Nucleotidyltransferase</keyword>
<dbReference type="InterPro" id="IPR005248">
    <property type="entry name" value="NadD/NMNAT"/>
</dbReference>
<dbReference type="HAMAP" id="MF_00244">
    <property type="entry name" value="NaMN_adenylyltr"/>
    <property type="match status" value="1"/>
</dbReference>
<dbReference type="Pfam" id="PF01966">
    <property type="entry name" value="HD"/>
    <property type="match status" value="1"/>
</dbReference>
<evidence type="ECO:0000256" key="9">
    <source>
        <dbReference type="ARBA" id="ARBA00022840"/>
    </source>
</evidence>
<keyword evidence="8" id="KW-0378">Hydrolase</keyword>
<evidence type="ECO:0000256" key="11">
    <source>
        <dbReference type="ARBA" id="ARBA00023027"/>
    </source>
</evidence>
<comment type="catalytic activity">
    <reaction evidence="13">
        <text>P(1),P(4)-bis(5'-adenosyl) tetraphosphate + H2O = 2 ADP + 2 H(+)</text>
        <dbReference type="Rhea" id="RHEA:24252"/>
        <dbReference type="ChEBI" id="CHEBI:15377"/>
        <dbReference type="ChEBI" id="CHEBI:15378"/>
        <dbReference type="ChEBI" id="CHEBI:58141"/>
        <dbReference type="ChEBI" id="CHEBI:456216"/>
        <dbReference type="EC" id="3.6.1.41"/>
    </reaction>
</comment>
<evidence type="ECO:0000259" key="15">
    <source>
        <dbReference type="SMART" id="SM00471"/>
    </source>
</evidence>
<evidence type="ECO:0000256" key="1">
    <source>
        <dbReference type="ARBA" id="ARBA00002324"/>
    </source>
</evidence>
<dbReference type="InterPro" id="IPR003607">
    <property type="entry name" value="HD/PDEase_dom"/>
</dbReference>
<keyword evidence="11 14" id="KW-0520">NAD</keyword>
<evidence type="ECO:0000256" key="6">
    <source>
        <dbReference type="ARBA" id="ARBA00022723"/>
    </source>
</evidence>
<dbReference type="SUPFAM" id="SSF52374">
    <property type="entry name" value="Nucleotidylyl transferase"/>
    <property type="match status" value="1"/>
</dbReference>
<dbReference type="Gene3D" id="3.40.50.620">
    <property type="entry name" value="HUPs"/>
    <property type="match status" value="1"/>
</dbReference>
<dbReference type="Gene3D" id="1.10.3210.10">
    <property type="entry name" value="Hypothetical protein af1432"/>
    <property type="match status" value="1"/>
</dbReference>
<keyword evidence="4 14" id="KW-0808">Transferase</keyword>
<comment type="similarity">
    <text evidence="14">Belongs to the NadD family.</text>
</comment>
<comment type="catalytic activity">
    <reaction evidence="12 14">
        <text>nicotinate beta-D-ribonucleotide + ATP + H(+) = deamido-NAD(+) + diphosphate</text>
        <dbReference type="Rhea" id="RHEA:22860"/>
        <dbReference type="ChEBI" id="CHEBI:15378"/>
        <dbReference type="ChEBI" id="CHEBI:30616"/>
        <dbReference type="ChEBI" id="CHEBI:33019"/>
        <dbReference type="ChEBI" id="CHEBI:57502"/>
        <dbReference type="ChEBI" id="CHEBI:58437"/>
        <dbReference type="EC" id="2.7.7.18"/>
    </reaction>
</comment>
<evidence type="ECO:0000256" key="7">
    <source>
        <dbReference type="ARBA" id="ARBA00022741"/>
    </source>
</evidence>
<gene>
    <name evidence="14" type="primary">nadD</name>
    <name evidence="16" type="ordered locus">MCJ_000880</name>
</gene>
<dbReference type="GO" id="GO:0005524">
    <property type="term" value="F:ATP binding"/>
    <property type="evidence" value="ECO:0007669"/>
    <property type="project" value="UniProtKB-KW"/>
</dbReference>
<dbReference type="NCBIfam" id="TIGR00488">
    <property type="entry name" value="bis(5'-nucleosyl)-tetraphosphatase (symmetrical) YqeK"/>
    <property type="match status" value="1"/>
</dbReference>
<evidence type="ECO:0000256" key="2">
    <source>
        <dbReference type="ARBA" id="ARBA00005019"/>
    </source>
</evidence>
<evidence type="ECO:0000256" key="12">
    <source>
        <dbReference type="ARBA" id="ARBA00048721"/>
    </source>
</evidence>
<evidence type="ECO:0000256" key="10">
    <source>
        <dbReference type="ARBA" id="ARBA00023004"/>
    </source>
</evidence>
<accession>C5J5P0</accession>
<keyword evidence="6" id="KW-0479">Metal-binding</keyword>
<dbReference type="SUPFAM" id="SSF109604">
    <property type="entry name" value="HD-domain/PDEase-like"/>
    <property type="match status" value="1"/>
</dbReference>
<comment type="function">
    <text evidence="1 14">Catalyzes the reversible adenylation of nicotinate mononucleotide (NaMN) to nicotinic acid adenine dinucleotide (NaAD).</text>
</comment>
<evidence type="ECO:0000256" key="3">
    <source>
        <dbReference type="ARBA" id="ARBA00022642"/>
    </source>
</evidence>
<dbReference type="GO" id="GO:0009435">
    <property type="term" value="P:NAD+ biosynthetic process"/>
    <property type="evidence" value="ECO:0007669"/>
    <property type="project" value="UniProtKB-UniRule"/>
</dbReference>
<dbReference type="PANTHER" id="PTHR39321:SF3">
    <property type="entry name" value="PHOSPHOPANTETHEINE ADENYLYLTRANSFERASE"/>
    <property type="match status" value="1"/>
</dbReference>
<dbReference type="SMART" id="SM00471">
    <property type="entry name" value="HDc"/>
    <property type="match status" value="1"/>
</dbReference>
<dbReference type="InterPro" id="IPR004821">
    <property type="entry name" value="Cyt_trans-like"/>
</dbReference>
<keyword evidence="17" id="KW-1185">Reference proteome</keyword>
<dbReference type="AlphaFoldDB" id="C5J5P0"/>
<keyword evidence="10" id="KW-0408">Iron</keyword>
<dbReference type="EMBL" id="FM864216">
    <property type="protein sequence ID" value="CAT04764.1"/>
    <property type="molecule type" value="Genomic_DNA"/>
</dbReference>
<dbReference type="NCBIfam" id="NF005519">
    <property type="entry name" value="PRK07152.1"/>
    <property type="match status" value="1"/>
</dbReference>
<evidence type="ECO:0000256" key="14">
    <source>
        <dbReference type="HAMAP-Rule" id="MF_00244"/>
    </source>
</evidence>
<dbReference type="Pfam" id="PF01467">
    <property type="entry name" value="CTP_transf_like"/>
    <property type="match status" value="1"/>
</dbReference>
<dbReference type="HOGENOM" id="CLU_050191_0_0_14"/>
<dbReference type="KEGG" id="mco:MCJ_000880"/>
<dbReference type="PANTHER" id="PTHR39321">
    <property type="entry name" value="NICOTINATE-NUCLEOTIDE ADENYLYLTRANSFERASE-RELATED"/>
    <property type="match status" value="1"/>
</dbReference>
<evidence type="ECO:0000256" key="4">
    <source>
        <dbReference type="ARBA" id="ARBA00022679"/>
    </source>
</evidence>
<keyword evidence="9 14" id="KW-0067">ATP-binding</keyword>
<sequence>MNFKKIAIFGGTFNPIHKAHIHVAKTAIDQLELDQLFFVPNYINPFKHKSKAFIEPVHKINMINLVKISKSQVSDFEIKAQQVSYTIKTVNYFKHKYPNAKIYLIIGSDNLKNLHKWRDYKEILSKIQLVIFNRSHYLPKKQINKYNAIILEGQPIESSSTMIRNGNFSFLDEKVNEYIGKNQLYIEDILSSFVNNGERLKHCYNTAKFAAQIAAQHKEIDNHDAYLAGLLHDITKTWSEEKHRLFLKQQDYPEEKLLFYQLHQTSASLWLKNVYKLAKENIIEAIGCHTSLCENMSTLSKIVFVADKLAIGRKFEGVQKLRKLALENLDEAFKKLVQMSAEFHKDTINSEQQKRLYEIHSEK</sequence>
<dbReference type="GO" id="GO:0008803">
    <property type="term" value="F:bis(5'-nucleosyl)-tetraphosphatase (symmetrical) activity"/>
    <property type="evidence" value="ECO:0007669"/>
    <property type="project" value="UniProtKB-EC"/>
</dbReference>
<feature type="domain" description="HD/PDEase" evidence="15">
    <location>
        <begin position="195"/>
        <end position="321"/>
    </location>
</feature>
<dbReference type="EC" id="2.7.7.18" evidence="14"/>
<keyword evidence="7 14" id="KW-0547">Nucleotide-binding</keyword>
<dbReference type="eggNOG" id="COG1057">
    <property type="taxonomic scope" value="Bacteria"/>
</dbReference>
<dbReference type="InterPro" id="IPR014729">
    <property type="entry name" value="Rossmann-like_a/b/a_fold"/>
</dbReference>